<gene>
    <name evidence="2" type="ORF">GCM10022214_13740</name>
</gene>
<protein>
    <submittedName>
        <fullName evidence="2">Uncharacterized protein</fullName>
    </submittedName>
</protein>
<dbReference type="Proteomes" id="UP001500683">
    <property type="component" value="Unassembled WGS sequence"/>
</dbReference>
<feature type="region of interest" description="Disordered" evidence="1">
    <location>
        <begin position="105"/>
        <end position="139"/>
    </location>
</feature>
<organism evidence="2 3">
    <name type="scientific">Actinomadura miaoliensis</name>
    <dbReference type="NCBI Taxonomy" id="430685"/>
    <lineage>
        <taxon>Bacteria</taxon>
        <taxon>Bacillati</taxon>
        <taxon>Actinomycetota</taxon>
        <taxon>Actinomycetes</taxon>
        <taxon>Streptosporangiales</taxon>
        <taxon>Thermomonosporaceae</taxon>
        <taxon>Actinomadura</taxon>
    </lineage>
</organism>
<reference evidence="3" key="1">
    <citation type="journal article" date="2019" name="Int. J. Syst. Evol. Microbiol.">
        <title>The Global Catalogue of Microorganisms (GCM) 10K type strain sequencing project: providing services to taxonomists for standard genome sequencing and annotation.</title>
        <authorList>
            <consortium name="The Broad Institute Genomics Platform"/>
            <consortium name="The Broad Institute Genome Sequencing Center for Infectious Disease"/>
            <person name="Wu L."/>
            <person name="Ma J."/>
        </authorList>
    </citation>
    <scope>NUCLEOTIDE SEQUENCE [LARGE SCALE GENOMIC DNA]</scope>
    <source>
        <strain evidence="3">JCM 16702</strain>
    </source>
</reference>
<feature type="compositionally biased region" description="Basic residues" evidence="1">
    <location>
        <begin position="128"/>
        <end position="139"/>
    </location>
</feature>
<name>A0ABP7V8M3_9ACTN</name>
<comment type="caution">
    <text evidence="2">The sequence shown here is derived from an EMBL/GenBank/DDBJ whole genome shotgun (WGS) entry which is preliminary data.</text>
</comment>
<keyword evidence="3" id="KW-1185">Reference proteome</keyword>
<evidence type="ECO:0000256" key="1">
    <source>
        <dbReference type="SAM" id="MobiDB-lite"/>
    </source>
</evidence>
<dbReference type="RefSeq" id="WP_344942411.1">
    <property type="nucleotide sequence ID" value="NZ_BAAAZG010000003.1"/>
</dbReference>
<dbReference type="EMBL" id="BAAAZG010000003">
    <property type="protein sequence ID" value="GAA4061910.1"/>
    <property type="molecule type" value="Genomic_DNA"/>
</dbReference>
<proteinExistence type="predicted"/>
<accession>A0ABP7V8M3</accession>
<evidence type="ECO:0000313" key="2">
    <source>
        <dbReference type="EMBL" id="GAA4061910.1"/>
    </source>
</evidence>
<evidence type="ECO:0000313" key="3">
    <source>
        <dbReference type="Proteomes" id="UP001500683"/>
    </source>
</evidence>
<sequence>MGQWRRLDNRWAVSARSDPALRPAYGVFYVGWGSWLRGKAIALGDTTQTARFHSDTAALAAEFDRSGPFLDAYPGQAWPVDSVVASATLRLHDRLFPPRYQATLHAGQKRRVRGSTRPPACSLTRSARSSRAHGAPRSR</sequence>